<proteinExistence type="inferred from homology"/>
<keyword evidence="5" id="KW-0068">Autocatalytic cleavage</keyword>
<dbReference type="FunFam" id="3.60.70.12:FF:000001">
    <property type="entry name" value="Arginine biosynthesis bifunctional protein ArgJ, chloroplastic"/>
    <property type="match status" value="1"/>
</dbReference>
<dbReference type="GO" id="GO:0006526">
    <property type="term" value="P:L-arginine biosynthetic process"/>
    <property type="evidence" value="ECO:0007669"/>
    <property type="project" value="UniProtKB-KW"/>
</dbReference>
<keyword evidence="4" id="KW-0808">Transferase</keyword>
<dbReference type="GO" id="GO:0004358">
    <property type="term" value="F:L-glutamate N-acetyltransferase activity, acting on acetyl-L-ornithine as donor"/>
    <property type="evidence" value="ECO:0007669"/>
    <property type="project" value="InterPro"/>
</dbReference>
<dbReference type="Pfam" id="PF01960">
    <property type="entry name" value="ArgJ"/>
    <property type="match status" value="1"/>
</dbReference>
<evidence type="ECO:0000256" key="6">
    <source>
        <dbReference type="ARBA" id="ARBA00023315"/>
    </source>
</evidence>
<dbReference type="GO" id="GO:0004042">
    <property type="term" value="F:L-glutamate N-acetyltransferase activity"/>
    <property type="evidence" value="ECO:0007669"/>
    <property type="project" value="TreeGrafter"/>
</dbReference>
<evidence type="ECO:0000256" key="5">
    <source>
        <dbReference type="ARBA" id="ARBA00022813"/>
    </source>
</evidence>
<keyword evidence="6" id="KW-0012">Acyltransferase</keyword>
<evidence type="ECO:0000256" key="4">
    <source>
        <dbReference type="ARBA" id="ARBA00022679"/>
    </source>
</evidence>
<reference evidence="7" key="1">
    <citation type="submission" date="2018-05" db="EMBL/GenBank/DDBJ databases">
        <authorList>
            <person name="Lanie J.A."/>
            <person name="Ng W.-L."/>
            <person name="Kazmierczak K.M."/>
            <person name="Andrzejewski T.M."/>
            <person name="Davidsen T.M."/>
            <person name="Wayne K.J."/>
            <person name="Tettelin H."/>
            <person name="Glass J.I."/>
            <person name="Rusch D."/>
            <person name="Podicherti R."/>
            <person name="Tsui H.-C.T."/>
            <person name="Winkler M.E."/>
        </authorList>
    </citation>
    <scope>NUCLEOTIDE SEQUENCE</scope>
</reference>
<dbReference type="InterPro" id="IPR016117">
    <property type="entry name" value="ArgJ-like_dom_sf"/>
</dbReference>
<dbReference type="Gene3D" id="3.10.20.340">
    <property type="entry name" value="ArgJ beta chain, C-terminal domain"/>
    <property type="match status" value="1"/>
</dbReference>
<protein>
    <submittedName>
        <fullName evidence="7">Uncharacterized protein</fullName>
    </submittedName>
</protein>
<name>A0A382FJA5_9ZZZZ</name>
<keyword evidence="3" id="KW-0028">Amino-acid biosynthesis</keyword>
<dbReference type="EMBL" id="UINC01050339">
    <property type="protein sequence ID" value="SVB63186.1"/>
    <property type="molecule type" value="Genomic_DNA"/>
</dbReference>
<dbReference type="AlphaFoldDB" id="A0A382FJA5"/>
<gene>
    <name evidence="7" type="ORF">METZ01_LOCUS216040</name>
</gene>
<dbReference type="NCBIfam" id="TIGR00120">
    <property type="entry name" value="ArgJ"/>
    <property type="match status" value="1"/>
</dbReference>
<accession>A0A382FJA5</accession>
<comment type="similarity">
    <text evidence="1">Belongs to the ArgJ family.</text>
</comment>
<dbReference type="NCBIfam" id="NF003802">
    <property type="entry name" value="PRK05388.1"/>
    <property type="match status" value="1"/>
</dbReference>
<dbReference type="InterPro" id="IPR042195">
    <property type="entry name" value="ArgJ_beta_C"/>
</dbReference>
<sequence>MMNNKIKVIENGNVCSPKGFSSGSIFSGIKSPGQDKKDIGIIFSEKPCISAGTFTQNSIVSPSVSWTRNIINSGNVQAIVANSGCANTAVGIQGLKDAEEMANITSKKLNININSVAVASTGIIGVELPMALMRKYIPKIELTSNGGNGFANSILTTDKRTKEIAFSIKIHNKEVKVGGVAKGSGMIHPNMATMLSFITTDADIDKIALQKIIKSAVKKSFNQISVDGDQSTNDTVLIIANGLANNNKLKDLSSKETKLFSDTVQKVCTFLAKEIARDGEGNNRLIETEIVGAKTTNDALLASRYVVSSNLVKTAVYGRDPNWGRIIMAVGASQI</sequence>
<feature type="non-terminal residue" evidence="7">
    <location>
        <position position="335"/>
    </location>
</feature>
<dbReference type="PANTHER" id="PTHR23100:SF0">
    <property type="entry name" value="ARGININE BIOSYNTHESIS BIFUNCTIONAL PROTEIN ARGJ, MITOCHONDRIAL"/>
    <property type="match status" value="1"/>
</dbReference>
<dbReference type="Gene3D" id="3.60.70.12">
    <property type="entry name" value="L-amino peptidase D-ALA esterase/amidase"/>
    <property type="match status" value="1"/>
</dbReference>
<dbReference type="PANTHER" id="PTHR23100">
    <property type="entry name" value="ARGININE BIOSYNTHESIS BIFUNCTIONAL PROTEIN ARGJ"/>
    <property type="match status" value="1"/>
</dbReference>
<dbReference type="GO" id="GO:0006592">
    <property type="term" value="P:ornithine biosynthetic process"/>
    <property type="evidence" value="ECO:0007669"/>
    <property type="project" value="TreeGrafter"/>
</dbReference>
<dbReference type="SUPFAM" id="SSF56266">
    <property type="entry name" value="DmpA/ArgJ-like"/>
    <property type="match status" value="1"/>
</dbReference>
<dbReference type="InterPro" id="IPR002813">
    <property type="entry name" value="Arg_biosynth_ArgJ"/>
</dbReference>
<evidence type="ECO:0000256" key="3">
    <source>
        <dbReference type="ARBA" id="ARBA00022605"/>
    </source>
</evidence>
<dbReference type="HAMAP" id="MF_01106">
    <property type="entry name" value="ArgJ"/>
    <property type="match status" value="1"/>
</dbReference>
<evidence type="ECO:0000256" key="2">
    <source>
        <dbReference type="ARBA" id="ARBA00022571"/>
    </source>
</evidence>
<evidence type="ECO:0000256" key="1">
    <source>
        <dbReference type="ARBA" id="ARBA00006774"/>
    </source>
</evidence>
<evidence type="ECO:0000313" key="7">
    <source>
        <dbReference type="EMBL" id="SVB63186.1"/>
    </source>
</evidence>
<dbReference type="CDD" id="cd02152">
    <property type="entry name" value="OAT"/>
    <property type="match status" value="1"/>
</dbReference>
<keyword evidence="2" id="KW-0055">Arginine biosynthesis</keyword>
<organism evidence="7">
    <name type="scientific">marine metagenome</name>
    <dbReference type="NCBI Taxonomy" id="408172"/>
    <lineage>
        <taxon>unclassified sequences</taxon>
        <taxon>metagenomes</taxon>
        <taxon>ecological metagenomes</taxon>
    </lineage>
</organism>